<feature type="domain" description="PAC" evidence="16">
    <location>
        <begin position="354"/>
        <end position="406"/>
    </location>
</feature>
<dbReference type="PROSITE" id="PS50112">
    <property type="entry name" value="PAS"/>
    <property type="match status" value="4"/>
</dbReference>
<dbReference type="Pfam" id="PF25487">
    <property type="entry name" value="ETR1_N"/>
    <property type="match status" value="1"/>
</dbReference>
<dbReference type="CDD" id="cd00130">
    <property type="entry name" value="PAS"/>
    <property type="match status" value="4"/>
</dbReference>
<keyword evidence="18" id="KW-1185">Reference proteome</keyword>
<keyword evidence="13" id="KW-1133">Transmembrane helix</keyword>
<keyword evidence="8" id="KW-0418">Kinase</keyword>
<evidence type="ECO:0000259" key="16">
    <source>
        <dbReference type="PROSITE" id="PS50113"/>
    </source>
</evidence>
<dbReference type="SUPFAM" id="SSF55874">
    <property type="entry name" value="ATPase domain of HSP90 chaperone/DNA topoisomerase II/histidine kinase"/>
    <property type="match status" value="1"/>
</dbReference>
<protein>
    <recommendedName>
        <fullName evidence="3">histidine kinase</fullName>
        <ecNumber evidence="3">2.7.13.3</ecNumber>
    </recommendedName>
</protein>
<evidence type="ECO:0000256" key="12">
    <source>
        <dbReference type="SAM" id="Coils"/>
    </source>
</evidence>
<evidence type="ECO:0000256" key="5">
    <source>
        <dbReference type="ARBA" id="ARBA00022553"/>
    </source>
</evidence>
<dbReference type="PRINTS" id="PR00344">
    <property type="entry name" value="BCTRLSENSOR"/>
</dbReference>
<dbReference type="PROSITE" id="PS50109">
    <property type="entry name" value="HIS_KIN"/>
    <property type="match status" value="1"/>
</dbReference>
<dbReference type="RefSeq" id="WP_194027977.1">
    <property type="nucleotide sequence ID" value="NZ_JADEWZ010000003.1"/>
</dbReference>
<dbReference type="InterPro" id="IPR052162">
    <property type="entry name" value="Sensor_kinase/Photoreceptor"/>
</dbReference>
<dbReference type="GO" id="GO:0006355">
    <property type="term" value="P:regulation of DNA-templated transcription"/>
    <property type="evidence" value="ECO:0007669"/>
    <property type="project" value="InterPro"/>
</dbReference>
<dbReference type="InterPro" id="IPR000014">
    <property type="entry name" value="PAS"/>
</dbReference>
<dbReference type="GO" id="GO:0005886">
    <property type="term" value="C:plasma membrane"/>
    <property type="evidence" value="ECO:0007669"/>
    <property type="project" value="UniProtKB-SubCell"/>
</dbReference>
<dbReference type="AlphaFoldDB" id="A0A8J7DLE4"/>
<dbReference type="CDD" id="cd00082">
    <property type="entry name" value="HisKA"/>
    <property type="match status" value="1"/>
</dbReference>
<dbReference type="NCBIfam" id="TIGR00229">
    <property type="entry name" value="sensory_box"/>
    <property type="match status" value="4"/>
</dbReference>
<dbReference type="InterPro" id="IPR035965">
    <property type="entry name" value="PAS-like_dom_sf"/>
</dbReference>
<feature type="domain" description="PAS" evidence="15">
    <location>
        <begin position="146"/>
        <end position="222"/>
    </location>
</feature>
<keyword evidence="13" id="KW-0812">Transmembrane</keyword>
<evidence type="ECO:0000256" key="13">
    <source>
        <dbReference type="SAM" id="Phobius"/>
    </source>
</evidence>
<evidence type="ECO:0000256" key="10">
    <source>
        <dbReference type="ARBA" id="ARBA00023012"/>
    </source>
</evidence>
<feature type="coiled-coil region" evidence="12">
    <location>
        <begin position="671"/>
        <end position="705"/>
    </location>
</feature>
<keyword evidence="10" id="KW-0902">Two-component regulatory system</keyword>
<keyword evidence="12" id="KW-0175">Coiled coil</keyword>
<dbReference type="EMBL" id="JADEWZ010000003">
    <property type="protein sequence ID" value="MBE9114893.1"/>
    <property type="molecule type" value="Genomic_DNA"/>
</dbReference>
<evidence type="ECO:0000259" key="15">
    <source>
        <dbReference type="PROSITE" id="PS50112"/>
    </source>
</evidence>
<dbReference type="GO" id="GO:0005524">
    <property type="term" value="F:ATP binding"/>
    <property type="evidence" value="ECO:0007669"/>
    <property type="project" value="UniProtKB-KW"/>
</dbReference>
<dbReference type="InterPro" id="IPR058544">
    <property type="entry name" value="ETR1_N"/>
</dbReference>
<organism evidence="17 18">
    <name type="scientific">Lusitaniella coriacea LEGE 07157</name>
    <dbReference type="NCBI Taxonomy" id="945747"/>
    <lineage>
        <taxon>Bacteria</taxon>
        <taxon>Bacillati</taxon>
        <taxon>Cyanobacteriota</taxon>
        <taxon>Cyanophyceae</taxon>
        <taxon>Spirulinales</taxon>
        <taxon>Lusitaniellaceae</taxon>
        <taxon>Lusitaniella</taxon>
    </lineage>
</organism>
<dbReference type="Pfam" id="PF00989">
    <property type="entry name" value="PAS"/>
    <property type="match status" value="1"/>
</dbReference>
<sequence length="934" mass="106236">MLFHANIIPLTGTALIPHGTCYLWKPSLVGLHSVSNGAIALAYAAISLTLIQVFRKRPDLPFNWLLILFASFILFCGISHAIDIWTLWHPDYWFAGGILALTAWFSLGTATAAIALFPQVIAFPSPQQMAEKNRQLQKVNGELQKERQFLQALLESLSDGIVACDAEGVLTLFNQATQTWHGLPQKTITAEEWSQYYNLYRTDGKTPLPKEEIPLFRAFQGEIVRDEQIAIVTKEGEARIVLANGTPILLPTGEKIGAVVAIRDITERKKAEAALKESEERWQLVLEGTGDGIFDWNIITGEAFISPQFKANLGYRDEEMENTYEGGESCVHPDDLEGVLKRIQDHFANQLPQYTAEYRMRCKDGTYKWILAKGIDRRDEAGNPLRMVGSLQDITRRKYTETALKESLERDRVIAENSSDLIATQTLDGIYLYISPACRSLLGYEPEQMVGRSLFEFLHPEDATALQKTQTLIHQLPERYTHSYRMRRHDGSYTWLETTHKISRYSTDENQQLIVSISRDITARKQAEVAIVTLNQELEQELDDRKSRFKNINRLYRSVLNNVREVIFQTDKTGRWTFLSPAWESITGFGIEESLNKPFIDCVYSEKDQQRIHTLFQDLILEKRPAWRYEFRSPTKHGNFRWLEIYMRLNLDGESKSHFGAYGTINDITERKQAEAILKARADELAKQQRQIELQNLQLQEASRLKSQFLATMSHELRTPMNAIMGFSQMLQTQQYGELTQRQQDMVSRIFNNSQNLLMMLNEVLDFSKLEAGGIEPKPESFDLGKFLHLTVEELRSLADNKQLSLRVNLDLPHPIITSDQNCLRRVLVNLVSNAIKFTNTGGIKVSAKEMDNEQIVISVEDTGIGIDTQDLGTIFQAFRQVDQTLTRQHSGTGLGLAITKSLVEMIDGTIHVESQVGEGSVFRVRLPKSATPP</sequence>
<dbReference type="PANTHER" id="PTHR43304:SF1">
    <property type="entry name" value="PAC DOMAIN-CONTAINING PROTEIN"/>
    <property type="match status" value="1"/>
</dbReference>
<dbReference type="InterPro" id="IPR000700">
    <property type="entry name" value="PAS-assoc_C"/>
</dbReference>
<keyword evidence="7" id="KW-0547">Nucleotide-binding</keyword>
<feature type="domain" description="PAS" evidence="15">
    <location>
        <begin position="278"/>
        <end position="350"/>
    </location>
</feature>
<dbReference type="InterPro" id="IPR003594">
    <property type="entry name" value="HATPase_dom"/>
</dbReference>
<feature type="transmembrane region" description="Helical" evidence="13">
    <location>
        <begin position="66"/>
        <end position="88"/>
    </location>
</feature>
<keyword evidence="9" id="KW-0067">ATP-binding</keyword>
<dbReference type="InterPro" id="IPR001610">
    <property type="entry name" value="PAC"/>
</dbReference>
<dbReference type="GO" id="GO:0000155">
    <property type="term" value="F:phosphorelay sensor kinase activity"/>
    <property type="evidence" value="ECO:0007669"/>
    <property type="project" value="InterPro"/>
</dbReference>
<keyword evidence="5" id="KW-0597">Phosphoprotein</keyword>
<dbReference type="CDD" id="cd16922">
    <property type="entry name" value="HATPase_EvgS-ArcB-TorS-like"/>
    <property type="match status" value="1"/>
</dbReference>
<dbReference type="Pfam" id="PF02518">
    <property type="entry name" value="HATPase_c"/>
    <property type="match status" value="1"/>
</dbReference>
<evidence type="ECO:0000256" key="9">
    <source>
        <dbReference type="ARBA" id="ARBA00022840"/>
    </source>
</evidence>
<feature type="domain" description="PAC" evidence="16">
    <location>
        <begin position="225"/>
        <end position="277"/>
    </location>
</feature>
<evidence type="ECO:0000259" key="14">
    <source>
        <dbReference type="PROSITE" id="PS50109"/>
    </source>
</evidence>
<evidence type="ECO:0000313" key="18">
    <source>
        <dbReference type="Proteomes" id="UP000654482"/>
    </source>
</evidence>
<feature type="domain" description="PAS" evidence="15">
    <location>
        <begin position="407"/>
        <end position="480"/>
    </location>
</feature>
<evidence type="ECO:0000313" key="17">
    <source>
        <dbReference type="EMBL" id="MBE9114893.1"/>
    </source>
</evidence>
<dbReference type="InterPro" id="IPR036097">
    <property type="entry name" value="HisK_dim/P_sf"/>
</dbReference>
<proteinExistence type="predicted"/>
<dbReference type="InterPro" id="IPR013767">
    <property type="entry name" value="PAS_fold"/>
</dbReference>
<comment type="catalytic activity">
    <reaction evidence="1">
        <text>ATP + protein L-histidine = ADP + protein N-phospho-L-histidine.</text>
        <dbReference type="EC" id="2.7.13.3"/>
    </reaction>
</comment>
<evidence type="ECO:0000256" key="1">
    <source>
        <dbReference type="ARBA" id="ARBA00000085"/>
    </source>
</evidence>
<dbReference type="PANTHER" id="PTHR43304">
    <property type="entry name" value="PHYTOCHROME-LIKE PROTEIN CPH1"/>
    <property type="match status" value="1"/>
</dbReference>
<dbReference type="Proteomes" id="UP000654482">
    <property type="component" value="Unassembled WGS sequence"/>
</dbReference>
<evidence type="ECO:0000256" key="2">
    <source>
        <dbReference type="ARBA" id="ARBA00004236"/>
    </source>
</evidence>
<dbReference type="Gene3D" id="3.30.450.20">
    <property type="entry name" value="PAS domain"/>
    <property type="match status" value="4"/>
</dbReference>
<evidence type="ECO:0000256" key="6">
    <source>
        <dbReference type="ARBA" id="ARBA00022679"/>
    </source>
</evidence>
<dbReference type="SMART" id="SM00091">
    <property type="entry name" value="PAS"/>
    <property type="match status" value="4"/>
</dbReference>
<dbReference type="Pfam" id="PF08447">
    <property type="entry name" value="PAS_3"/>
    <property type="match status" value="2"/>
</dbReference>
<dbReference type="SUPFAM" id="SSF47384">
    <property type="entry name" value="Homodimeric domain of signal transducing histidine kinase"/>
    <property type="match status" value="1"/>
</dbReference>
<dbReference type="Gene3D" id="1.10.287.130">
    <property type="match status" value="1"/>
</dbReference>
<dbReference type="SUPFAM" id="SSF55785">
    <property type="entry name" value="PYP-like sensor domain (PAS domain)"/>
    <property type="match status" value="4"/>
</dbReference>
<dbReference type="Pfam" id="PF00512">
    <property type="entry name" value="HisKA"/>
    <property type="match status" value="1"/>
</dbReference>
<dbReference type="InterPro" id="IPR003661">
    <property type="entry name" value="HisK_dim/P_dom"/>
</dbReference>
<dbReference type="SMART" id="SM00086">
    <property type="entry name" value="PAC"/>
    <property type="match status" value="4"/>
</dbReference>
<dbReference type="Pfam" id="PF08448">
    <property type="entry name" value="PAS_4"/>
    <property type="match status" value="1"/>
</dbReference>
<feature type="domain" description="PAS" evidence="15">
    <location>
        <begin position="552"/>
        <end position="623"/>
    </location>
</feature>
<feature type="domain" description="PAC" evidence="16">
    <location>
        <begin position="480"/>
        <end position="533"/>
    </location>
</feature>
<dbReference type="SMART" id="SM00388">
    <property type="entry name" value="HisKA"/>
    <property type="match status" value="1"/>
</dbReference>
<dbReference type="InterPro" id="IPR005467">
    <property type="entry name" value="His_kinase_dom"/>
</dbReference>
<accession>A0A8J7DLE4</accession>
<evidence type="ECO:0000256" key="8">
    <source>
        <dbReference type="ARBA" id="ARBA00022777"/>
    </source>
</evidence>
<feature type="transmembrane region" description="Helical" evidence="13">
    <location>
        <begin position="94"/>
        <end position="117"/>
    </location>
</feature>
<dbReference type="SMART" id="SM00387">
    <property type="entry name" value="HATPase_c"/>
    <property type="match status" value="1"/>
</dbReference>
<keyword evidence="6" id="KW-0808">Transferase</keyword>
<dbReference type="EC" id="2.7.13.3" evidence="3"/>
<name>A0A8J7DLE4_9CYAN</name>
<dbReference type="InterPro" id="IPR013655">
    <property type="entry name" value="PAS_fold_3"/>
</dbReference>
<comment type="caution">
    <text evidence="17">The sequence shown here is derived from an EMBL/GenBank/DDBJ whole genome shotgun (WGS) entry which is preliminary data.</text>
</comment>
<dbReference type="InterPro" id="IPR036890">
    <property type="entry name" value="HATPase_C_sf"/>
</dbReference>
<dbReference type="FunFam" id="3.30.565.10:FF:000023">
    <property type="entry name" value="PAS domain-containing sensor histidine kinase"/>
    <property type="match status" value="1"/>
</dbReference>
<evidence type="ECO:0000256" key="7">
    <source>
        <dbReference type="ARBA" id="ARBA00022741"/>
    </source>
</evidence>
<feature type="domain" description="PAC" evidence="16">
    <location>
        <begin position="627"/>
        <end position="680"/>
    </location>
</feature>
<gene>
    <name evidence="17" type="ORF">IQ249_03180</name>
</gene>
<feature type="transmembrane region" description="Helical" evidence="13">
    <location>
        <begin position="34"/>
        <end position="54"/>
    </location>
</feature>
<evidence type="ECO:0000256" key="11">
    <source>
        <dbReference type="ARBA" id="ARBA00023136"/>
    </source>
</evidence>
<keyword evidence="4" id="KW-1003">Cell membrane</keyword>
<evidence type="ECO:0000256" key="3">
    <source>
        <dbReference type="ARBA" id="ARBA00012438"/>
    </source>
</evidence>
<feature type="coiled-coil region" evidence="12">
    <location>
        <begin position="524"/>
        <end position="555"/>
    </location>
</feature>
<dbReference type="InterPro" id="IPR004358">
    <property type="entry name" value="Sig_transdc_His_kin-like_C"/>
</dbReference>
<evidence type="ECO:0000256" key="4">
    <source>
        <dbReference type="ARBA" id="ARBA00022475"/>
    </source>
</evidence>
<keyword evidence="11 13" id="KW-0472">Membrane</keyword>
<dbReference type="Gene3D" id="3.30.565.10">
    <property type="entry name" value="Histidine kinase-like ATPase, C-terminal domain"/>
    <property type="match status" value="1"/>
</dbReference>
<dbReference type="InterPro" id="IPR013656">
    <property type="entry name" value="PAS_4"/>
</dbReference>
<dbReference type="PROSITE" id="PS50113">
    <property type="entry name" value="PAC"/>
    <property type="match status" value="4"/>
</dbReference>
<reference evidence="17" key="1">
    <citation type="submission" date="2020-10" db="EMBL/GenBank/DDBJ databases">
        <authorList>
            <person name="Castelo-Branco R."/>
            <person name="Eusebio N."/>
            <person name="Adriana R."/>
            <person name="Vieira A."/>
            <person name="Brugerolle De Fraissinette N."/>
            <person name="Rezende De Castro R."/>
            <person name="Schneider M.P."/>
            <person name="Vasconcelos V."/>
            <person name="Leao P.N."/>
        </authorList>
    </citation>
    <scope>NUCLEOTIDE SEQUENCE</scope>
    <source>
        <strain evidence="17">LEGE 07157</strain>
    </source>
</reference>
<feature type="domain" description="Histidine kinase" evidence="14">
    <location>
        <begin position="712"/>
        <end position="931"/>
    </location>
</feature>
<comment type="subcellular location">
    <subcellularLocation>
        <location evidence="2">Cell membrane</location>
    </subcellularLocation>
</comment>